<evidence type="ECO:0000256" key="1">
    <source>
        <dbReference type="SAM" id="SignalP"/>
    </source>
</evidence>
<proteinExistence type="predicted"/>
<protein>
    <recommendedName>
        <fullName evidence="4">Cyanovirin-N domain-containing protein</fullName>
    </recommendedName>
</protein>
<evidence type="ECO:0008006" key="4">
    <source>
        <dbReference type="Google" id="ProtNLM"/>
    </source>
</evidence>
<name>A0A066XMA8_COLSU</name>
<accession>A0A066XMA8</accession>
<dbReference type="eggNOG" id="ENOG502R6IJ">
    <property type="taxonomic scope" value="Eukaryota"/>
</dbReference>
<dbReference type="OrthoDB" id="4788795at2759"/>
<gene>
    <name evidence="2" type="ORF">CSUB01_03907</name>
</gene>
<feature type="chain" id="PRO_5001634133" description="Cyanovirin-N domain-containing protein" evidence="1">
    <location>
        <begin position="20"/>
        <end position="135"/>
    </location>
</feature>
<sequence>MKFHLTSLLVLATSIFTSAKPHKAPLLGPSGPQFSNDASCSLSRWPDGPVTLTNSYIVNAVVNETTARICGRLWHNLSRFHSCGAITKAWCEDHSGDNNQMVLNWGFTLTSICHTGCVESAWYEATRNRYGSINC</sequence>
<dbReference type="HOGENOM" id="CLU_135732_0_0_1"/>
<organism evidence="2 3">
    <name type="scientific">Colletotrichum sublineola</name>
    <name type="common">Sorghum anthracnose fungus</name>
    <dbReference type="NCBI Taxonomy" id="1173701"/>
    <lineage>
        <taxon>Eukaryota</taxon>
        <taxon>Fungi</taxon>
        <taxon>Dikarya</taxon>
        <taxon>Ascomycota</taxon>
        <taxon>Pezizomycotina</taxon>
        <taxon>Sordariomycetes</taxon>
        <taxon>Hypocreomycetidae</taxon>
        <taxon>Glomerellales</taxon>
        <taxon>Glomerellaceae</taxon>
        <taxon>Colletotrichum</taxon>
        <taxon>Colletotrichum graminicola species complex</taxon>
    </lineage>
</organism>
<evidence type="ECO:0000313" key="3">
    <source>
        <dbReference type="Proteomes" id="UP000027238"/>
    </source>
</evidence>
<keyword evidence="3" id="KW-1185">Reference proteome</keyword>
<dbReference type="EMBL" id="JMSE01000882">
    <property type="protein sequence ID" value="KDN66876.1"/>
    <property type="molecule type" value="Genomic_DNA"/>
</dbReference>
<dbReference type="Proteomes" id="UP000027238">
    <property type="component" value="Unassembled WGS sequence"/>
</dbReference>
<keyword evidence="1" id="KW-0732">Signal</keyword>
<reference evidence="3" key="1">
    <citation type="journal article" date="2014" name="Genome Announc.">
        <title>Draft genome sequence of Colletotrichum sublineola, a destructive pathogen of cultivated sorghum.</title>
        <authorList>
            <person name="Baroncelli R."/>
            <person name="Sanz-Martin J.M."/>
            <person name="Rech G.E."/>
            <person name="Sukno S.A."/>
            <person name="Thon M.R."/>
        </authorList>
    </citation>
    <scope>NUCLEOTIDE SEQUENCE [LARGE SCALE GENOMIC DNA]</scope>
    <source>
        <strain evidence="3">TX430BB</strain>
    </source>
</reference>
<evidence type="ECO:0000313" key="2">
    <source>
        <dbReference type="EMBL" id="KDN66876.1"/>
    </source>
</evidence>
<feature type="signal peptide" evidence="1">
    <location>
        <begin position="1"/>
        <end position="19"/>
    </location>
</feature>
<dbReference type="AlphaFoldDB" id="A0A066XMA8"/>
<dbReference type="OMA" id="SAWYEAT"/>
<comment type="caution">
    <text evidence="2">The sequence shown here is derived from an EMBL/GenBank/DDBJ whole genome shotgun (WGS) entry which is preliminary data.</text>
</comment>